<sequence>MWREIGMKRIVIAGIIGMGAIAVPAAAAQAAPGAPVTVTCDVYAQQFGNQFASFAGTVHGTGPNRAAARANAESKIWGPYGSMPYVANCR</sequence>
<dbReference type="Proteomes" id="UP000319375">
    <property type="component" value="Unassembled WGS sequence"/>
</dbReference>
<name>A0A5C5S0K6_9ACTN</name>
<keyword evidence="3" id="KW-1185">Reference proteome</keyword>
<dbReference type="EMBL" id="VIGX01000010">
    <property type="protein sequence ID" value="TWS27811.1"/>
    <property type="molecule type" value="Genomic_DNA"/>
</dbReference>
<feature type="signal peptide" evidence="1">
    <location>
        <begin position="1"/>
        <end position="30"/>
    </location>
</feature>
<protein>
    <submittedName>
        <fullName evidence="2">Uncharacterized protein</fullName>
    </submittedName>
</protein>
<dbReference type="RefSeq" id="WP_126197464.1">
    <property type="nucleotide sequence ID" value="NZ_VIGX01000010.1"/>
</dbReference>
<evidence type="ECO:0000256" key="1">
    <source>
        <dbReference type="SAM" id="SignalP"/>
    </source>
</evidence>
<reference evidence="2 3" key="1">
    <citation type="submission" date="2019-06" db="EMBL/GenBank/DDBJ databases">
        <title>Tsukamurella conjunctivitidis sp. nov., Tsukamurella assacharolytica sp. nov. and Tsukamurella sputae sp. nov. isolated from patients with conjunctivitis, bacteraemia (lymphoma) and respiratory infection (sputum) in Hong Kong.</title>
        <authorList>
            <person name="Teng J.L.L."/>
            <person name="Lee H.H."/>
            <person name="Fong J.Y.H."/>
            <person name="Fok K.M.N."/>
            <person name="Lau S.K.P."/>
            <person name="Woo P.C.Y."/>
        </authorList>
    </citation>
    <scope>NUCLEOTIDE SEQUENCE [LARGE SCALE GENOMIC DNA]</scope>
    <source>
        <strain evidence="2 3">HKU72</strain>
    </source>
</reference>
<proteinExistence type="predicted"/>
<organism evidence="2 3">
    <name type="scientific">Tsukamurella conjunctivitidis</name>
    <dbReference type="NCBI Taxonomy" id="2592068"/>
    <lineage>
        <taxon>Bacteria</taxon>
        <taxon>Bacillati</taxon>
        <taxon>Actinomycetota</taxon>
        <taxon>Actinomycetes</taxon>
        <taxon>Mycobacteriales</taxon>
        <taxon>Tsukamurellaceae</taxon>
        <taxon>Tsukamurella</taxon>
    </lineage>
</organism>
<evidence type="ECO:0000313" key="2">
    <source>
        <dbReference type="EMBL" id="TWS27811.1"/>
    </source>
</evidence>
<dbReference type="AlphaFoldDB" id="A0A5C5S0K6"/>
<feature type="chain" id="PRO_5022816722" evidence="1">
    <location>
        <begin position="31"/>
        <end position="90"/>
    </location>
</feature>
<comment type="caution">
    <text evidence="2">The sequence shown here is derived from an EMBL/GenBank/DDBJ whole genome shotgun (WGS) entry which is preliminary data.</text>
</comment>
<dbReference type="OrthoDB" id="4764369at2"/>
<keyword evidence="1" id="KW-0732">Signal</keyword>
<evidence type="ECO:0000313" key="3">
    <source>
        <dbReference type="Proteomes" id="UP000319375"/>
    </source>
</evidence>
<accession>A0A5C5S0K6</accession>
<gene>
    <name evidence="2" type="ORF">FK530_16815</name>
</gene>